<dbReference type="Pfam" id="PF01026">
    <property type="entry name" value="TatD_DNase"/>
    <property type="match status" value="1"/>
</dbReference>
<dbReference type="EMBL" id="BARS01024452">
    <property type="protein sequence ID" value="GAG08060.1"/>
    <property type="molecule type" value="Genomic_DNA"/>
</dbReference>
<evidence type="ECO:0000256" key="2">
    <source>
        <dbReference type="ARBA" id="ARBA00022801"/>
    </source>
</evidence>
<dbReference type="InterPro" id="IPR018228">
    <property type="entry name" value="DNase_TatD-rel_CS"/>
</dbReference>
<organism evidence="3">
    <name type="scientific">marine sediment metagenome</name>
    <dbReference type="NCBI Taxonomy" id="412755"/>
    <lineage>
        <taxon>unclassified sequences</taxon>
        <taxon>metagenomes</taxon>
        <taxon>ecological metagenomes</taxon>
    </lineage>
</organism>
<dbReference type="GO" id="GO:0005829">
    <property type="term" value="C:cytosol"/>
    <property type="evidence" value="ECO:0007669"/>
    <property type="project" value="TreeGrafter"/>
</dbReference>
<dbReference type="CDD" id="cd01310">
    <property type="entry name" value="TatD_DNAse"/>
    <property type="match status" value="1"/>
</dbReference>
<evidence type="ECO:0000313" key="3">
    <source>
        <dbReference type="EMBL" id="GAG08060.1"/>
    </source>
</evidence>
<dbReference type="PANTHER" id="PTHR46124">
    <property type="entry name" value="D-AMINOACYL-TRNA DEACYLASE"/>
    <property type="match status" value="1"/>
</dbReference>
<keyword evidence="1" id="KW-0479">Metal-binding</keyword>
<feature type="non-terminal residue" evidence="3">
    <location>
        <position position="268"/>
    </location>
</feature>
<dbReference type="AlphaFoldDB" id="X0UQW2"/>
<dbReference type="GO" id="GO:0004536">
    <property type="term" value="F:DNA nuclease activity"/>
    <property type="evidence" value="ECO:0007669"/>
    <property type="project" value="InterPro"/>
</dbReference>
<sequence>HVHVARLAADLLGVLERARAASLDAIISVGTNPAENPRVVEMAEREPMLYAAVGYHPHGAAEIKAVDWPLLEGLTSRPRVVALGEFGLDYHYEHSPRPAQRDVFVQGVRLACDRDLPLIVHTREAEADTLAVLDAADRLPRGVFHCFTGSPQFAKEALDRGFHVSFSGIVTFPNSRDLRDAARCVPLERLLVETDSPYCAPVPLRGKTNEPAYVVHVIRCLAAVYGLSENDVRRITRRNASRLFGIPLPDTGPCIVYPIRRSLYVNLT</sequence>
<gene>
    <name evidence="3" type="ORF">S01H1_38815</name>
</gene>
<dbReference type="SUPFAM" id="SSF51556">
    <property type="entry name" value="Metallo-dependent hydrolases"/>
    <property type="match status" value="1"/>
</dbReference>
<dbReference type="InterPro" id="IPR015991">
    <property type="entry name" value="TatD/YcfH-like"/>
</dbReference>
<dbReference type="PIRSF" id="PIRSF005902">
    <property type="entry name" value="DNase_TatD"/>
    <property type="match status" value="1"/>
</dbReference>
<dbReference type="GO" id="GO:0016788">
    <property type="term" value="F:hydrolase activity, acting on ester bonds"/>
    <property type="evidence" value="ECO:0007669"/>
    <property type="project" value="InterPro"/>
</dbReference>
<reference evidence="3" key="1">
    <citation type="journal article" date="2014" name="Front. Microbiol.">
        <title>High frequency of phylogenetically diverse reductive dehalogenase-homologous genes in deep subseafloor sedimentary metagenomes.</title>
        <authorList>
            <person name="Kawai M."/>
            <person name="Futagami T."/>
            <person name="Toyoda A."/>
            <person name="Takaki Y."/>
            <person name="Nishi S."/>
            <person name="Hori S."/>
            <person name="Arai W."/>
            <person name="Tsubouchi T."/>
            <person name="Morono Y."/>
            <person name="Uchiyama I."/>
            <person name="Ito T."/>
            <person name="Fujiyama A."/>
            <person name="Inagaki F."/>
            <person name="Takami H."/>
        </authorList>
    </citation>
    <scope>NUCLEOTIDE SEQUENCE</scope>
    <source>
        <strain evidence="3">Expedition CK06-06</strain>
    </source>
</reference>
<protein>
    <submittedName>
        <fullName evidence="3">Uncharacterized protein</fullName>
    </submittedName>
</protein>
<comment type="caution">
    <text evidence="3">The sequence shown here is derived from an EMBL/GenBank/DDBJ whole genome shotgun (WGS) entry which is preliminary data.</text>
</comment>
<dbReference type="NCBIfam" id="TIGR00010">
    <property type="entry name" value="YchF/TatD family DNA exonuclease"/>
    <property type="match status" value="1"/>
</dbReference>
<dbReference type="InterPro" id="IPR032466">
    <property type="entry name" value="Metal_Hydrolase"/>
</dbReference>
<dbReference type="PROSITE" id="PS01091">
    <property type="entry name" value="TATD_3"/>
    <property type="match status" value="1"/>
</dbReference>
<dbReference type="GO" id="GO:0046872">
    <property type="term" value="F:metal ion binding"/>
    <property type="evidence" value="ECO:0007669"/>
    <property type="project" value="UniProtKB-KW"/>
</dbReference>
<feature type="non-terminal residue" evidence="3">
    <location>
        <position position="1"/>
    </location>
</feature>
<dbReference type="InterPro" id="IPR001130">
    <property type="entry name" value="TatD-like"/>
</dbReference>
<evidence type="ECO:0000256" key="1">
    <source>
        <dbReference type="ARBA" id="ARBA00022723"/>
    </source>
</evidence>
<name>X0UQW2_9ZZZZ</name>
<proteinExistence type="predicted"/>
<dbReference type="Gene3D" id="3.20.20.140">
    <property type="entry name" value="Metal-dependent hydrolases"/>
    <property type="match status" value="1"/>
</dbReference>
<dbReference type="PANTHER" id="PTHR46124:SF2">
    <property type="entry name" value="D-AMINOACYL-TRNA DEACYLASE"/>
    <property type="match status" value="1"/>
</dbReference>
<dbReference type="FunFam" id="3.20.20.140:FF:000005">
    <property type="entry name" value="TatD family hydrolase"/>
    <property type="match status" value="1"/>
</dbReference>
<keyword evidence="2" id="KW-0378">Hydrolase</keyword>
<accession>X0UQW2</accession>